<feature type="compositionally biased region" description="Low complexity" evidence="5">
    <location>
        <begin position="1134"/>
        <end position="1149"/>
    </location>
</feature>
<feature type="compositionally biased region" description="Basic and acidic residues" evidence="5">
    <location>
        <begin position="1016"/>
        <end position="1040"/>
    </location>
</feature>
<feature type="compositionally biased region" description="Basic and acidic residues" evidence="5">
    <location>
        <begin position="272"/>
        <end position="284"/>
    </location>
</feature>
<dbReference type="PANTHER" id="PTHR46462:SF3">
    <property type="entry name" value="UPSET, ISOFORM A"/>
    <property type="match status" value="1"/>
</dbReference>
<keyword evidence="3" id="KW-0862">Zinc</keyword>
<feature type="region of interest" description="Disordered" evidence="5">
    <location>
        <begin position="1016"/>
        <end position="1095"/>
    </location>
</feature>
<proteinExistence type="predicted"/>
<dbReference type="PROSITE" id="PS01359">
    <property type="entry name" value="ZF_PHD_1"/>
    <property type="match status" value="1"/>
</dbReference>
<dbReference type="GO" id="GO:0006355">
    <property type="term" value="P:regulation of DNA-templated transcription"/>
    <property type="evidence" value="ECO:0007669"/>
    <property type="project" value="TreeGrafter"/>
</dbReference>
<dbReference type="Proteomes" id="UP000605846">
    <property type="component" value="Unassembled WGS sequence"/>
</dbReference>
<feature type="region of interest" description="Disordered" evidence="5">
    <location>
        <begin position="652"/>
        <end position="671"/>
    </location>
</feature>
<dbReference type="InterPro" id="IPR046341">
    <property type="entry name" value="SET_dom_sf"/>
</dbReference>
<feature type="region of interest" description="Disordered" evidence="5">
    <location>
        <begin position="518"/>
        <end position="613"/>
    </location>
</feature>
<dbReference type="InterPro" id="IPR013083">
    <property type="entry name" value="Znf_RING/FYVE/PHD"/>
</dbReference>
<evidence type="ECO:0000256" key="2">
    <source>
        <dbReference type="ARBA" id="ARBA00022771"/>
    </source>
</evidence>
<comment type="caution">
    <text evidence="7">The sequence shown here is derived from an EMBL/GenBank/DDBJ whole genome shotgun (WGS) entry which is preliminary data.</text>
</comment>
<dbReference type="GO" id="GO:0034967">
    <property type="term" value="C:Set3 complex"/>
    <property type="evidence" value="ECO:0007669"/>
    <property type="project" value="TreeGrafter"/>
</dbReference>
<feature type="compositionally biased region" description="Polar residues" evidence="5">
    <location>
        <begin position="1107"/>
        <end position="1125"/>
    </location>
</feature>
<keyword evidence="4" id="KW-0156">Chromatin regulator</keyword>
<evidence type="ECO:0000256" key="1">
    <source>
        <dbReference type="ARBA" id="ARBA00022723"/>
    </source>
</evidence>
<evidence type="ECO:0000256" key="5">
    <source>
        <dbReference type="SAM" id="MobiDB-lite"/>
    </source>
</evidence>
<feature type="compositionally biased region" description="Basic and acidic residues" evidence="5">
    <location>
        <begin position="579"/>
        <end position="604"/>
    </location>
</feature>
<dbReference type="Pfam" id="PF20826">
    <property type="entry name" value="PHD_5"/>
    <property type="match status" value="1"/>
</dbReference>
<accession>A0A8H7ESS6</accession>
<evidence type="ECO:0000256" key="4">
    <source>
        <dbReference type="ARBA" id="ARBA00022853"/>
    </source>
</evidence>
<dbReference type="SUPFAM" id="SSF82199">
    <property type="entry name" value="SET domain"/>
    <property type="match status" value="1"/>
</dbReference>
<feature type="compositionally biased region" description="Basic and acidic residues" evidence="5">
    <location>
        <begin position="1075"/>
        <end position="1091"/>
    </location>
</feature>
<reference evidence="7" key="1">
    <citation type="submission" date="2020-01" db="EMBL/GenBank/DDBJ databases">
        <title>Genome Sequencing of Three Apophysomyces-Like Fungal Strains Confirms a Novel Fungal Genus in the Mucoromycota with divergent Burkholderia-like Endosymbiotic Bacteria.</title>
        <authorList>
            <person name="Stajich J.E."/>
            <person name="Macias A.M."/>
            <person name="Carter-House D."/>
            <person name="Lovett B."/>
            <person name="Kasson L.R."/>
            <person name="Berry K."/>
            <person name="Grigoriev I."/>
            <person name="Chang Y."/>
            <person name="Spatafora J."/>
            <person name="Kasson M.T."/>
        </authorList>
    </citation>
    <scope>NUCLEOTIDE SEQUENCE</scope>
    <source>
        <strain evidence="7">NRRL A-21654</strain>
    </source>
</reference>
<feature type="compositionally biased region" description="Polar residues" evidence="5">
    <location>
        <begin position="1054"/>
        <end position="1074"/>
    </location>
</feature>
<keyword evidence="1" id="KW-0479">Metal-binding</keyword>
<dbReference type="SUPFAM" id="SSF57903">
    <property type="entry name" value="FYVE/PHD zinc finger"/>
    <property type="match status" value="1"/>
</dbReference>
<dbReference type="CDD" id="cd15550">
    <property type="entry name" value="PHD_MLL5"/>
    <property type="match status" value="1"/>
</dbReference>
<feature type="region of interest" description="Disordered" evidence="5">
    <location>
        <begin position="265"/>
        <end position="284"/>
    </location>
</feature>
<dbReference type="GO" id="GO:0070210">
    <property type="term" value="C:Rpd3L-Expanded complex"/>
    <property type="evidence" value="ECO:0007669"/>
    <property type="project" value="TreeGrafter"/>
</dbReference>
<dbReference type="OrthoDB" id="79252at2759"/>
<protein>
    <recommendedName>
        <fullName evidence="6">SET domain-containing protein</fullName>
    </recommendedName>
</protein>
<dbReference type="Pfam" id="PF00856">
    <property type="entry name" value="SET"/>
    <property type="match status" value="1"/>
</dbReference>
<dbReference type="SMART" id="SM00317">
    <property type="entry name" value="SET"/>
    <property type="match status" value="1"/>
</dbReference>
<evidence type="ECO:0000313" key="8">
    <source>
        <dbReference type="Proteomes" id="UP000605846"/>
    </source>
</evidence>
<dbReference type="PROSITE" id="PS50280">
    <property type="entry name" value="SET"/>
    <property type="match status" value="1"/>
</dbReference>
<evidence type="ECO:0000256" key="3">
    <source>
        <dbReference type="ARBA" id="ARBA00022833"/>
    </source>
</evidence>
<keyword evidence="8" id="KW-1185">Reference proteome</keyword>
<dbReference type="Gene3D" id="2.170.270.10">
    <property type="entry name" value="SET domain"/>
    <property type="match status" value="1"/>
</dbReference>
<dbReference type="SMART" id="SM00249">
    <property type="entry name" value="PHD"/>
    <property type="match status" value="1"/>
</dbReference>
<sequence>MFLEGLLHALNYLAGKEQETIFDNKTMSKLGYSVSQSLLTSASYSSTEEEVDIDEDPVDTGAIRCVCSSSDDDGFTIQCERCLIWQHAFCVKIDHSNIPDHYLCDKCEKKYPDLKRSLDLQKHQKYASDVNDSQLMLDSVTQEKKRRHSLVDSIAVQKRKDDRAKGRAFRREKVRSSESQGRVRDEQKILQIARQTSKKPKLSKRISIPKHSLRELDSDDDFPHNFQKARLYQGRKEFDTTTKNVIKSKFVKQIFKEARDRWSQHSRWKGPPWRDDQPIRGMDGTRLKDSSPFVVMDKTMLMPSIPKTSVHALAKSLHGQSSLSKKTSGVRKGVFADIHIPANRYLMEVNGEVVLKSEYKFDPKNQYIILGTQRLHVLFYPTLDLCIDGHRIGSEARFIRRSCHPNAELRSIVVPHSKDDQTIHLGVFTCEEVEKGEEITVGWNWQRGHIAWKRNMEWHGRTPGANDEHQVIDEEEEREKRKNVQAMLDMFFAEFGDCACDDRSKCFIEYLKKEVKDEKRDRPWPEAETPRKKISRRSSSKPTVSTTPTARSNAVSTRHLLDEDMAESQSVQARTLYDISHERVDTSPGIGEHKRSTISEERRNIPKSVSSNSREIVVSGTTTMSSTQEKRRANSPTLLTEENIVIDVTSTSPRACSPAMPLSTSVKDPVSEEELDIDGEIDIGEELPTAIAHLSQEKDGADDEDLLSLSSLSSLSAFEESANETSDREEKGGKATRQARKRMAVRRAGATKSRNKHTDSMNSARSHIIAENIADAGKVLPSKLPCKKIWMRNFLSQVTDPVLKYPNGSSESCTTSIPIQTHAGDDKNNHLEQDNIPIQTTSEKEEQLNQPVSQQSNFALPVIERIEGNNPPTKRLNDVETCNGQKISAPDPIQQVTLSDGLDVDDGELSDASSASTIPLENDDRSEPLKISAVSFGSYETLVSSDDPLRKFSSTEGELVKPLDSGQPITNNCVLQERDVAVEYTHDGHVGSATTEGKGSAKTRADISLCEVKAEMENDSKIQDDERPVINVEDCKDPDIKNASTESQEKSSEPESVQTEKGNSNGKAEYNTPTRSDHAASAHDAIEETKPTKIKLSIQEYLMRRSVTQETNPVSKLQPSTTNSDDVSEEKPPSITSINTISTTLENKS</sequence>
<feature type="compositionally biased region" description="Basic and acidic residues" evidence="5">
    <location>
        <begin position="518"/>
        <end position="531"/>
    </location>
</feature>
<feature type="compositionally biased region" description="Low complexity" evidence="5">
    <location>
        <begin position="540"/>
        <end position="549"/>
    </location>
</feature>
<dbReference type="PANTHER" id="PTHR46462">
    <property type="entry name" value="UPSET, ISOFORM A"/>
    <property type="match status" value="1"/>
</dbReference>
<dbReference type="InterPro" id="IPR001965">
    <property type="entry name" value="Znf_PHD"/>
</dbReference>
<dbReference type="AlphaFoldDB" id="A0A8H7ESS6"/>
<organism evidence="7 8">
    <name type="scientific">Apophysomyces ossiformis</name>
    <dbReference type="NCBI Taxonomy" id="679940"/>
    <lineage>
        <taxon>Eukaryota</taxon>
        <taxon>Fungi</taxon>
        <taxon>Fungi incertae sedis</taxon>
        <taxon>Mucoromycota</taxon>
        <taxon>Mucoromycotina</taxon>
        <taxon>Mucoromycetes</taxon>
        <taxon>Mucorales</taxon>
        <taxon>Mucorineae</taxon>
        <taxon>Mucoraceae</taxon>
        <taxon>Apophysomyces</taxon>
    </lineage>
</organism>
<dbReference type="EMBL" id="JABAYA010000021">
    <property type="protein sequence ID" value="KAF7729846.1"/>
    <property type="molecule type" value="Genomic_DNA"/>
</dbReference>
<feature type="region of interest" description="Disordered" evidence="5">
    <location>
        <begin position="718"/>
        <end position="762"/>
    </location>
</feature>
<gene>
    <name evidence="7" type="ORF">EC973_003580</name>
</gene>
<dbReference type="InterPro" id="IPR019786">
    <property type="entry name" value="Zinc_finger_PHD-type_CS"/>
</dbReference>
<dbReference type="InterPro" id="IPR011011">
    <property type="entry name" value="Znf_FYVE_PHD"/>
</dbReference>
<name>A0A8H7ESS6_9FUNG</name>
<dbReference type="GO" id="GO:0006325">
    <property type="term" value="P:chromatin organization"/>
    <property type="evidence" value="ECO:0007669"/>
    <property type="project" value="UniProtKB-KW"/>
</dbReference>
<evidence type="ECO:0000259" key="6">
    <source>
        <dbReference type="PROSITE" id="PS50280"/>
    </source>
</evidence>
<keyword evidence="2" id="KW-0863">Zinc-finger</keyword>
<feature type="region of interest" description="Disordered" evidence="5">
    <location>
        <begin position="1107"/>
        <end position="1149"/>
    </location>
</feature>
<dbReference type="InterPro" id="IPR001214">
    <property type="entry name" value="SET_dom"/>
</dbReference>
<evidence type="ECO:0000313" key="7">
    <source>
        <dbReference type="EMBL" id="KAF7729846.1"/>
    </source>
</evidence>
<dbReference type="Gene3D" id="3.30.40.10">
    <property type="entry name" value="Zinc/RING finger domain, C3HC4 (zinc finger)"/>
    <property type="match status" value="1"/>
</dbReference>
<feature type="domain" description="SET" evidence="6">
    <location>
        <begin position="315"/>
        <end position="444"/>
    </location>
</feature>
<dbReference type="GO" id="GO:0008270">
    <property type="term" value="F:zinc ion binding"/>
    <property type="evidence" value="ECO:0007669"/>
    <property type="project" value="UniProtKB-KW"/>
</dbReference>